<sequence length="321" mass="33825">MPETTRNDQRSAAKGALGAVFGAIALVSGLSATPVAAGALEIQPVAPDVWALVGPMDQRDAENLGNNATFGVVETTQGVVLIDPGGSWAGAAMIDATIDQITDAPVAYVIDSGGQDHRWIGNGYWQAQGAKVIASEAAVRDHKDRGSMQMTALAAFLGDALAGTEPSYADITFADSYTLELGGLSLEITHAGQAHTPGDSFIWLPARGTMFTGDIVYVDRVLGVGPQSNVRSWIAVFEAMAAHEPVHLVPGHGMVTTLEQARGDTYAYLVNLRHRIGALLEAGGDILQAPEIDQSAFAHLAQFDALAGRNAQATYEQMEWE</sequence>
<reference evidence="3 4" key="1">
    <citation type="submission" date="2019-03" db="EMBL/GenBank/DDBJ databases">
        <authorList>
            <person name="Zhang S."/>
        </authorList>
    </citation>
    <scope>NUCLEOTIDE SEQUENCE [LARGE SCALE GENOMIC DNA]</scope>
    <source>
        <strain evidence="3 4">S4J41</strain>
    </source>
</reference>
<evidence type="ECO:0000313" key="3">
    <source>
        <dbReference type="EMBL" id="TDE37550.1"/>
    </source>
</evidence>
<proteinExistence type="inferred from homology"/>
<dbReference type="GO" id="GO:0017001">
    <property type="term" value="P:antibiotic catabolic process"/>
    <property type="evidence" value="ECO:0007669"/>
    <property type="project" value="UniProtKB-ARBA"/>
</dbReference>
<dbReference type="InterPro" id="IPR050855">
    <property type="entry name" value="NDM-1-like"/>
</dbReference>
<dbReference type="PANTHER" id="PTHR42951">
    <property type="entry name" value="METALLO-BETA-LACTAMASE DOMAIN-CONTAINING"/>
    <property type="match status" value="1"/>
</dbReference>
<dbReference type="Proteomes" id="UP000294662">
    <property type="component" value="Unassembled WGS sequence"/>
</dbReference>
<dbReference type="SUPFAM" id="SSF56281">
    <property type="entry name" value="Metallo-hydrolase/oxidoreductase"/>
    <property type="match status" value="1"/>
</dbReference>
<dbReference type="OrthoDB" id="420651at2"/>
<comment type="caution">
    <text evidence="3">The sequence shown here is derived from an EMBL/GenBank/DDBJ whole genome shotgun (WGS) entry which is preliminary data.</text>
</comment>
<keyword evidence="3" id="KW-0378">Hydrolase</keyword>
<dbReference type="EMBL" id="SMFP01000007">
    <property type="protein sequence ID" value="TDE37550.1"/>
    <property type="molecule type" value="Genomic_DNA"/>
</dbReference>
<name>A0A4R5ESC5_9RHOB</name>
<dbReference type="Pfam" id="PF00753">
    <property type="entry name" value="Lactamase_B"/>
    <property type="match status" value="1"/>
</dbReference>
<comment type="similarity">
    <text evidence="1">Belongs to the metallo-beta-lactamase superfamily. Class-B beta-lactamase family.</text>
</comment>
<accession>A0A4R5ESC5</accession>
<dbReference type="CDD" id="cd16282">
    <property type="entry name" value="metallo-hydrolase-like_MBL-fold"/>
    <property type="match status" value="1"/>
</dbReference>
<evidence type="ECO:0000256" key="1">
    <source>
        <dbReference type="ARBA" id="ARBA00005250"/>
    </source>
</evidence>
<gene>
    <name evidence="3" type="ORF">E1B25_12590</name>
</gene>
<evidence type="ECO:0000313" key="4">
    <source>
        <dbReference type="Proteomes" id="UP000294662"/>
    </source>
</evidence>
<protein>
    <submittedName>
        <fullName evidence="3">MBL fold metallo-hydrolase</fullName>
    </submittedName>
</protein>
<organism evidence="3 4">
    <name type="scientific">Antarcticimicrobium sediminis</name>
    <dbReference type="NCBI Taxonomy" id="2546227"/>
    <lineage>
        <taxon>Bacteria</taxon>
        <taxon>Pseudomonadati</taxon>
        <taxon>Pseudomonadota</taxon>
        <taxon>Alphaproteobacteria</taxon>
        <taxon>Rhodobacterales</taxon>
        <taxon>Paracoccaceae</taxon>
        <taxon>Antarcticimicrobium</taxon>
    </lineage>
</organism>
<dbReference type="Gene3D" id="3.60.15.10">
    <property type="entry name" value="Ribonuclease Z/Hydroxyacylglutathione hydrolase-like"/>
    <property type="match status" value="1"/>
</dbReference>
<keyword evidence="4" id="KW-1185">Reference proteome</keyword>
<dbReference type="SMART" id="SM00849">
    <property type="entry name" value="Lactamase_B"/>
    <property type="match status" value="1"/>
</dbReference>
<evidence type="ECO:0000259" key="2">
    <source>
        <dbReference type="SMART" id="SM00849"/>
    </source>
</evidence>
<dbReference type="InterPro" id="IPR036866">
    <property type="entry name" value="RibonucZ/Hydroxyglut_hydro"/>
</dbReference>
<feature type="domain" description="Metallo-beta-lactamase" evidence="2">
    <location>
        <begin position="67"/>
        <end position="252"/>
    </location>
</feature>
<dbReference type="GO" id="GO:0016787">
    <property type="term" value="F:hydrolase activity"/>
    <property type="evidence" value="ECO:0007669"/>
    <property type="project" value="UniProtKB-KW"/>
</dbReference>
<dbReference type="InterPro" id="IPR001279">
    <property type="entry name" value="Metallo-B-lactamas"/>
</dbReference>
<dbReference type="AlphaFoldDB" id="A0A4R5ESC5"/>
<dbReference type="RefSeq" id="WP_132829738.1">
    <property type="nucleotide sequence ID" value="NZ_SMFP01000007.1"/>
</dbReference>
<dbReference type="PANTHER" id="PTHR42951:SF4">
    <property type="entry name" value="ACYL-COENZYME A THIOESTERASE MBLAC2"/>
    <property type="match status" value="1"/>
</dbReference>